<dbReference type="SUPFAM" id="SSF141868">
    <property type="entry name" value="EAL domain-like"/>
    <property type="match status" value="1"/>
</dbReference>
<dbReference type="InterPro" id="IPR035919">
    <property type="entry name" value="EAL_sf"/>
</dbReference>
<keyword evidence="4" id="KW-0973">c-di-GMP</keyword>
<evidence type="ECO:0000256" key="4">
    <source>
        <dbReference type="ARBA" id="ARBA00022636"/>
    </source>
</evidence>
<dbReference type="InterPro" id="IPR050706">
    <property type="entry name" value="Cyclic-di-GMP_PDE-like"/>
</dbReference>
<keyword evidence="6" id="KW-0378">Hydrolase</keyword>
<keyword evidence="5 10" id="KW-0812">Transmembrane</keyword>
<evidence type="ECO:0000256" key="3">
    <source>
        <dbReference type="ARBA" id="ARBA00022475"/>
    </source>
</evidence>
<dbReference type="AlphaFoldDB" id="A0A068SP52"/>
<feature type="domain" description="EAL" evidence="11">
    <location>
        <begin position="264"/>
        <end position="516"/>
    </location>
</feature>
<reference evidence="13" key="1">
    <citation type="journal article" date="2014" name="BMC Genomics">
        <title>Genome sequencing of two Neorhizobium galegae strains reveals a noeT gene responsible for the unusual acetylation of the nodulation factors.</title>
        <authorList>
            <person name="Osterman J."/>
            <person name="Marsh J."/>
            <person name="Laine P.K."/>
            <person name="Zeng Z."/>
            <person name="Alatalo E."/>
            <person name="Sullivan J.T."/>
            <person name="Young J.P."/>
            <person name="Thomas-Oates J."/>
            <person name="Paulin L."/>
            <person name="Lindstrom K."/>
        </authorList>
    </citation>
    <scope>NUCLEOTIDE SEQUENCE [LARGE SCALE GENOMIC DNA]</scope>
    <source>
        <strain evidence="13">HAMBI 540</strain>
    </source>
</reference>
<keyword evidence="8 10" id="KW-0472">Membrane</keyword>
<accession>A0A068SP52</accession>
<evidence type="ECO:0000256" key="2">
    <source>
        <dbReference type="ARBA" id="ARBA00012282"/>
    </source>
</evidence>
<keyword evidence="3" id="KW-1003">Cell membrane</keyword>
<evidence type="ECO:0000256" key="6">
    <source>
        <dbReference type="ARBA" id="ARBA00022801"/>
    </source>
</evidence>
<dbReference type="PATRIC" id="fig|1028800.3.peg.1923"/>
<evidence type="ECO:0000313" key="12">
    <source>
        <dbReference type="EMBL" id="CDN48077.1"/>
    </source>
</evidence>
<dbReference type="GO" id="GO:0005886">
    <property type="term" value="C:plasma membrane"/>
    <property type="evidence" value="ECO:0007669"/>
    <property type="project" value="UniProtKB-SubCell"/>
</dbReference>
<dbReference type="RefSeq" id="WP_038587081.1">
    <property type="nucleotide sequence ID" value="NZ_HG938353.1"/>
</dbReference>
<dbReference type="Gene3D" id="3.20.20.450">
    <property type="entry name" value="EAL domain"/>
    <property type="match status" value="1"/>
</dbReference>
<dbReference type="InterPro" id="IPR001633">
    <property type="entry name" value="EAL_dom"/>
</dbReference>
<comment type="catalytic activity">
    <reaction evidence="9">
        <text>3',3'-c-di-GMP + H2O = 5'-phosphoguanylyl(3'-&gt;5')guanosine + H(+)</text>
        <dbReference type="Rhea" id="RHEA:24902"/>
        <dbReference type="ChEBI" id="CHEBI:15377"/>
        <dbReference type="ChEBI" id="CHEBI:15378"/>
        <dbReference type="ChEBI" id="CHEBI:58754"/>
        <dbReference type="ChEBI" id="CHEBI:58805"/>
        <dbReference type="EC" id="3.1.4.52"/>
    </reaction>
</comment>
<dbReference type="KEGG" id="ngg:RG540_CH19080"/>
<evidence type="ECO:0000256" key="8">
    <source>
        <dbReference type="ARBA" id="ARBA00023136"/>
    </source>
</evidence>
<dbReference type="PROSITE" id="PS50883">
    <property type="entry name" value="EAL"/>
    <property type="match status" value="1"/>
</dbReference>
<protein>
    <recommendedName>
        <fullName evidence="2">cyclic-guanylate-specific phosphodiesterase</fullName>
        <ecNumber evidence="2">3.1.4.52</ecNumber>
    </recommendedName>
</protein>
<gene>
    <name evidence="12" type="ORF">RG540_CH19080</name>
</gene>
<dbReference type="PANTHER" id="PTHR33121">
    <property type="entry name" value="CYCLIC DI-GMP PHOSPHODIESTERASE PDEF"/>
    <property type="match status" value="1"/>
</dbReference>
<organism evidence="12 13">
    <name type="scientific">Neorhizobium galegae bv. orientalis str. HAMBI 540</name>
    <dbReference type="NCBI Taxonomy" id="1028800"/>
    <lineage>
        <taxon>Bacteria</taxon>
        <taxon>Pseudomonadati</taxon>
        <taxon>Pseudomonadota</taxon>
        <taxon>Alphaproteobacteria</taxon>
        <taxon>Hyphomicrobiales</taxon>
        <taxon>Rhizobiaceae</taxon>
        <taxon>Rhizobium/Agrobacterium group</taxon>
        <taxon>Neorhizobium</taxon>
    </lineage>
</organism>
<keyword evidence="7 10" id="KW-1133">Transmembrane helix</keyword>
<name>A0A068SP52_NEOGA</name>
<feature type="transmembrane region" description="Helical" evidence="10">
    <location>
        <begin position="12"/>
        <end position="34"/>
    </location>
</feature>
<evidence type="ECO:0000256" key="9">
    <source>
        <dbReference type="ARBA" id="ARBA00034290"/>
    </source>
</evidence>
<evidence type="ECO:0000256" key="7">
    <source>
        <dbReference type="ARBA" id="ARBA00022989"/>
    </source>
</evidence>
<evidence type="ECO:0000256" key="1">
    <source>
        <dbReference type="ARBA" id="ARBA00004651"/>
    </source>
</evidence>
<evidence type="ECO:0000259" key="11">
    <source>
        <dbReference type="PROSITE" id="PS50883"/>
    </source>
</evidence>
<dbReference type="SMART" id="SM00052">
    <property type="entry name" value="EAL"/>
    <property type="match status" value="1"/>
</dbReference>
<dbReference type="Proteomes" id="UP000028181">
    <property type="component" value="Chromosome I"/>
</dbReference>
<dbReference type="OrthoDB" id="9814202at2"/>
<dbReference type="EC" id="3.1.4.52" evidence="2"/>
<proteinExistence type="predicted"/>
<dbReference type="PANTHER" id="PTHR33121:SF79">
    <property type="entry name" value="CYCLIC DI-GMP PHOSPHODIESTERASE PDED-RELATED"/>
    <property type="match status" value="1"/>
</dbReference>
<dbReference type="Pfam" id="PF00563">
    <property type="entry name" value="EAL"/>
    <property type="match status" value="1"/>
</dbReference>
<dbReference type="GeneID" id="24259181"/>
<dbReference type="EMBL" id="HG938353">
    <property type="protein sequence ID" value="CDN48077.1"/>
    <property type="molecule type" value="Genomic_DNA"/>
</dbReference>
<comment type="subcellular location">
    <subcellularLocation>
        <location evidence="1">Cell membrane</location>
        <topology evidence="1">Multi-pass membrane protein</topology>
    </subcellularLocation>
</comment>
<evidence type="ECO:0000256" key="5">
    <source>
        <dbReference type="ARBA" id="ARBA00022692"/>
    </source>
</evidence>
<dbReference type="GO" id="GO:0071111">
    <property type="term" value="F:cyclic-guanylate-specific phosphodiesterase activity"/>
    <property type="evidence" value="ECO:0007669"/>
    <property type="project" value="UniProtKB-EC"/>
</dbReference>
<feature type="transmembrane region" description="Helical" evidence="10">
    <location>
        <begin position="240"/>
        <end position="260"/>
    </location>
</feature>
<evidence type="ECO:0000256" key="10">
    <source>
        <dbReference type="SAM" id="Phobius"/>
    </source>
</evidence>
<dbReference type="Pfam" id="PF12792">
    <property type="entry name" value="CSS-motif"/>
    <property type="match status" value="1"/>
</dbReference>
<keyword evidence="13" id="KW-1185">Reference proteome</keyword>
<dbReference type="eggNOG" id="COG4943">
    <property type="taxonomic scope" value="Bacteria"/>
</dbReference>
<evidence type="ECO:0000313" key="13">
    <source>
        <dbReference type="Proteomes" id="UP000028181"/>
    </source>
</evidence>
<dbReference type="CDD" id="cd01948">
    <property type="entry name" value="EAL"/>
    <property type="match status" value="1"/>
</dbReference>
<dbReference type="HOGENOM" id="CLU_000445_131_1_5"/>
<dbReference type="InterPro" id="IPR024744">
    <property type="entry name" value="CSS-motif_dom"/>
</dbReference>
<sequence>MELRRSRVIAAAVFLGLLGAIIPIAAMVYISWVITVEKQQNNLERIAQQTIMRASRTFEDARAALDSLAYPRLVPCSDQHIARMRVIAFNTPSVKEVGYFENGLLKCTSWGIEERKVDRPWIDYMTPDGVEVATRVQPAVSMGNPMMALHYGPYNVLVDPARFVDILADADISLALANRQGMLINELNSPETALVNALIDEPKNGMTSSVLYAIARDKGLIAIAMEPRSNLGGRLQAEQFLLLPVGAFIAIFIVGVVIWLSRKRLSPLGELVIAVRKREFIVHYQPIIELKTGICVGAEALVRWRRPDGSLVRPDLFIPLAEESGLILPITDQVVEAVIADLGALLAADRSLHIAINLCADDVTSGRILDVLGDKLPKTEIAAGQIWLEATERGFIDIEAARATLARARERGHLVAIDDFGTGYSSLQYLQGLPMDALKIDKSFVDTIGRNSATSSVTGHIIEMAKTLDLQIVAEGVETEEQADYLKAHDVSFGQGWLFSKPLPAADFIDYHRNAKARSGSGQKNIRCVAA</sequence>